<proteinExistence type="predicted"/>
<feature type="region of interest" description="Disordered" evidence="2">
    <location>
        <begin position="1"/>
        <end position="30"/>
    </location>
</feature>
<gene>
    <name evidence="3" type="ORF">PHYPSEUDO_005330</name>
</gene>
<evidence type="ECO:0000256" key="1">
    <source>
        <dbReference type="SAM" id="Coils"/>
    </source>
</evidence>
<feature type="coiled-coil region" evidence="1">
    <location>
        <begin position="145"/>
        <end position="175"/>
    </location>
</feature>
<name>A0A8T1VRL2_9STRA</name>
<comment type="caution">
    <text evidence="3">The sequence shown here is derived from an EMBL/GenBank/DDBJ whole genome shotgun (WGS) entry which is preliminary data.</text>
</comment>
<reference evidence="3" key="1">
    <citation type="submission" date="2021-02" db="EMBL/GenBank/DDBJ databases">
        <authorList>
            <person name="Palmer J.M."/>
        </authorList>
    </citation>
    <scope>NUCLEOTIDE SEQUENCE</scope>
    <source>
        <strain evidence="3">SCRP734</strain>
    </source>
</reference>
<dbReference type="AlphaFoldDB" id="A0A8T1VRL2"/>
<sequence>MVETTQLTSEQRSQSTSTRPHLPAAASPEPGVVPVGIEVFALVSRTQSQAGTARNTKLKCFARRAPRTAQFRIARVQHRSARGKMDALEPLLELELSPVHKKTAKPKAAKTPDASAPGTASQRLPADVRRARHRDRMQRQRLAEKKSIEAKRVEVERLTRELERAIQRLSGELRKRKIGQEEGQGVETFPSVEEERGLSLPALVEGEAWEGQSTAATLVQQRYLSLVLQQGMITEENRRLAERFREWQKFMKLLGVEHERLPTNGAADSDELLLQEGGRWVVFSEEEPVIFYQPVARNTCHELAFRGYQRMQEVLRGPGARELYNEAFGWKVYFSMHAEGERTIRMQHRFTKRISAIDANGKRITGDTLANATWKIISTPELYTQMYRSPMTSKMLQRVDAHTSVMMRTFPDADAIMRMRFVCLVVQVQDCVIDQAQDMISWKSDARRRVTILSSILDPDKCFPRASTHAPNPTAEWMREGMSYLSFTEIDEEDSVEIEYGGLTNVDSETASCTGLPFVAMNMGEALVRWEQLVTPMRTLSITEK</sequence>
<dbReference type="Proteomes" id="UP000694044">
    <property type="component" value="Unassembled WGS sequence"/>
</dbReference>
<evidence type="ECO:0000313" key="4">
    <source>
        <dbReference type="Proteomes" id="UP000694044"/>
    </source>
</evidence>
<feature type="region of interest" description="Disordered" evidence="2">
    <location>
        <begin position="102"/>
        <end position="143"/>
    </location>
</feature>
<accession>A0A8T1VRL2</accession>
<feature type="compositionally biased region" description="Low complexity" evidence="2">
    <location>
        <begin position="1"/>
        <end position="19"/>
    </location>
</feature>
<dbReference type="OrthoDB" id="118172at2759"/>
<evidence type="ECO:0000256" key="2">
    <source>
        <dbReference type="SAM" id="MobiDB-lite"/>
    </source>
</evidence>
<keyword evidence="1" id="KW-0175">Coiled coil</keyword>
<organism evidence="3 4">
    <name type="scientific">Phytophthora pseudosyringae</name>
    <dbReference type="NCBI Taxonomy" id="221518"/>
    <lineage>
        <taxon>Eukaryota</taxon>
        <taxon>Sar</taxon>
        <taxon>Stramenopiles</taxon>
        <taxon>Oomycota</taxon>
        <taxon>Peronosporomycetes</taxon>
        <taxon>Peronosporales</taxon>
        <taxon>Peronosporaceae</taxon>
        <taxon>Phytophthora</taxon>
    </lineage>
</organism>
<keyword evidence="4" id="KW-1185">Reference proteome</keyword>
<protein>
    <submittedName>
        <fullName evidence="3">Uncharacterized protein</fullName>
    </submittedName>
</protein>
<evidence type="ECO:0000313" key="3">
    <source>
        <dbReference type="EMBL" id="KAG7382064.1"/>
    </source>
</evidence>
<dbReference type="EMBL" id="JAGDFM010000221">
    <property type="protein sequence ID" value="KAG7382064.1"/>
    <property type="molecule type" value="Genomic_DNA"/>
</dbReference>